<name>E9HJZ8_DAPPU</name>
<dbReference type="KEGG" id="dpx:DAPPUDRAFT_115032"/>
<sequence>MESPSRSESSTDSADIRRVEFEDGRVVHLPNRMPEERVMEVRSSQQDLQFYHRYNAGDVCLGPGEDHWEALGRRSEFSKNLITAVYMNRLSESVNTGNWVQVRENMRAILDVDPAKRRSPLNWNVPDQQRHHFNYEPVDAREREEREEEYEGFGVPFVRPVQDVNEREENDGRESPFVRWRREQLQGINNGDPWGEEPDAWAIPSPRISPVDPRPEEWDMYWDQPAAPHLIENPQPNWIQQGNVGRSNRSGLPAEEWEREEESPEN</sequence>
<evidence type="ECO:0000313" key="2">
    <source>
        <dbReference type="EMBL" id="EFX67903.1"/>
    </source>
</evidence>
<dbReference type="HOGENOM" id="CLU_1046820_0_0_1"/>
<feature type="compositionally biased region" description="Acidic residues" evidence="1">
    <location>
        <begin position="255"/>
        <end position="266"/>
    </location>
</feature>
<proteinExistence type="predicted"/>
<reference evidence="2 3" key="1">
    <citation type="journal article" date="2011" name="Science">
        <title>The ecoresponsive genome of Daphnia pulex.</title>
        <authorList>
            <person name="Colbourne J.K."/>
            <person name="Pfrender M.E."/>
            <person name="Gilbert D."/>
            <person name="Thomas W.K."/>
            <person name="Tucker A."/>
            <person name="Oakley T.H."/>
            <person name="Tokishita S."/>
            <person name="Aerts A."/>
            <person name="Arnold G.J."/>
            <person name="Basu M.K."/>
            <person name="Bauer D.J."/>
            <person name="Caceres C.E."/>
            <person name="Carmel L."/>
            <person name="Casola C."/>
            <person name="Choi J.H."/>
            <person name="Detter J.C."/>
            <person name="Dong Q."/>
            <person name="Dusheyko S."/>
            <person name="Eads B.D."/>
            <person name="Frohlich T."/>
            <person name="Geiler-Samerotte K.A."/>
            <person name="Gerlach D."/>
            <person name="Hatcher P."/>
            <person name="Jogdeo S."/>
            <person name="Krijgsveld J."/>
            <person name="Kriventseva E.V."/>
            <person name="Kultz D."/>
            <person name="Laforsch C."/>
            <person name="Lindquist E."/>
            <person name="Lopez J."/>
            <person name="Manak J.R."/>
            <person name="Muller J."/>
            <person name="Pangilinan J."/>
            <person name="Patwardhan R.P."/>
            <person name="Pitluck S."/>
            <person name="Pritham E.J."/>
            <person name="Rechtsteiner A."/>
            <person name="Rho M."/>
            <person name="Rogozin I.B."/>
            <person name="Sakarya O."/>
            <person name="Salamov A."/>
            <person name="Schaack S."/>
            <person name="Shapiro H."/>
            <person name="Shiga Y."/>
            <person name="Skalitzky C."/>
            <person name="Smith Z."/>
            <person name="Souvorov A."/>
            <person name="Sung W."/>
            <person name="Tang Z."/>
            <person name="Tsuchiya D."/>
            <person name="Tu H."/>
            <person name="Vos H."/>
            <person name="Wang M."/>
            <person name="Wolf Y.I."/>
            <person name="Yamagata H."/>
            <person name="Yamada T."/>
            <person name="Ye Y."/>
            <person name="Shaw J.R."/>
            <person name="Andrews J."/>
            <person name="Crease T.J."/>
            <person name="Tang H."/>
            <person name="Lucas S.M."/>
            <person name="Robertson H.M."/>
            <person name="Bork P."/>
            <person name="Koonin E.V."/>
            <person name="Zdobnov E.M."/>
            <person name="Grigoriev I.V."/>
            <person name="Lynch M."/>
            <person name="Boore J.L."/>
        </authorList>
    </citation>
    <scope>NUCLEOTIDE SEQUENCE [LARGE SCALE GENOMIC DNA]</scope>
</reference>
<dbReference type="AlphaFoldDB" id="E9HJZ8"/>
<dbReference type="InParanoid" id="E9HJZ8"/>
<keyword evidence="3" id="KW-1185">Reference proteome</keyword>
<dbReference type="EMBL" id="GL732666">
    <property type="protein sequence ID" value="EFX67903.1"/>
    <property type="molecule type" value="Genomic_DNA"/>
</dbReference>
<feature type="compositionally biased region" description="Polar residues" evidence="1">
    <location>
        <begin position="234"/>
        <end position="250"/>
    </location>
</feature>
<feature type="region of interest" description="Disordered" evidence="1">
    <location>
        <begin position="188"/>
        <end position="266"/>
    </location>
</feature>
<evidence type="ECO:0000313" key="3">
    <source>
        <dbReference type="Proteomes" id="UP000000305"/>
    </source>
</evidence>
<evidence type="ECO:0000256" key="1">
    <source>
        <dbReference type="SAM" id="MobiDB-lite"/>
    </source>
</evidence>
<dbReference type="Proteomes" id="UP000000305">
    <property type="component" value="Unassembled WGS sequence"/>
</dbReference>
<protein>
    <submittedName>
        <fullName evidence="2">Uncharacterized protein</fullName>
    </submittedName>
</protein>
<dbReference type="PhylomeDB" id="E9HJZ8"/>
<accession>E9HJZ8</accession>
<organism evidence="2 3">
    <name type="scientific">Daphnia pulex</name>
    <name type="common">Water flea</name>
    <dbReference type="NCBI Taxonomy" id="6669"/>
    <lineage>
        <taxon>Eukaryota</taxon>
        <taxon>Metazoa</taxon>
        <taxon>Ecdysozoa</taxon>
        <taxon>Arthropoda</taxon>
        <taxon>Crustacea</taxon>
        <taxon>Branchiopoda</taxon>
        <taxon>Diplostraca</taxon>
        <taxon>Cladocera</taxon>
        <taxon>Anomopoda</taxon>
        <taxon>Daphniidae</taxon>
        <taxon>Daphnia</taxon>
    </lineage>
</organism>
<gene>
    <name evidence="2" type="ORF">DAPPUDRAFT_115032</name>
</gene>